<keyword evidence="1" id="KW-1185">Reference proteome</keyword>
<name>A0A915IAK0_ROMCU</name>
<reference evidence="2" key="1">
    <citation type="submission" date="2022-11" db="UniProtKB">
        <authorList>
            <consortium name="WormBaseParasite"/>
        </authorList>
    </citation>
    <scope>IDENTIFICATION</scope>
</reference>
<accession>A0A915IAK0</accession>
<sequence>MDQDKPEVVIIADPLIATTPATGSKGAIEEERLMEIVETETEKQPKKEKYGKAAIELAKQLENVNPEEEETSEEPFVEIVLEIRSEEDENPQANVLSTPPVYAKAGGQNVKNITNPEKFARVMQIKKQMKEKRIAQDKNKGELEKVKTRNFQQLAGYWNDRIKYRRGLGKHGQVLNKALKEGKYIVNYQVPTLDEEVALMVTELINQIYDEAGLEIQTIRYYELQFHVLQANLPEKLWHIFEGELAEWMTTRPPWKAYEAGKLTMPQFGPAPACS</sequence>
<protein>
    <submittedName>
        <fullName evidence="2">Uncharacterized protein</fullName>
    </submittedName>
</protein>
<dbReference type="WBParaSite" id="nRc.2.0.1.t11200-RA">
    <property type="protein sequence ID" value="nRc.2.0.1.t11200-RA"/>
    <property type="gene ID" value="nRc.2.0.1.g11200"/>
</dbReference>
<evidence type="ECO:0000313" key="1">
    <source>
        <dbReference type="Proteomes" id="UP000887565"/>
    </source>
</evidence>
<organism evidence="1 2">
    <name type="scientific">Romanomermis culicivorax</name>
    <name type="common">Nematode worm</name>
    <dbReference type="NCBI Taxonomy" id="13658"/>
    <lineage>
        <taxon>Eukaryota</taxon>
        <taxon>Metazoa</taxon>
        <taxon>Ecdysozoa</taxon>
        <taxon>Nematoda</taxon>
        <taxon>Enoplea</taxon>
        <taxon>Dorylaimia</taxon>
        <taxon>Mermithida</taxon>
        <taxon>Mermithoidea</taxon>
        <taxon>Mermithidae</taxon>
        <taxon>Romanomermis</taxon>
    </lineage>
</organism>
<proteinExistence type="predicted"/>
<dbReference type="Proteomes" id="UP000887565">
    <property type="component" value="Unplaced"/>
</dbReference>
<evidence type="ECO:0000313" key="2">
    <source>
        <dbReference type="WBParaSite" id="nRc.2.0.1.t11200-RA"/>
    </source>
</evidence>
<dbReference type="AlphaFoldDB" id="A0A915IAK0"/>